<keyword evidence="4 6" id="KW-1133">Transmembrane helix</keyword>
<comment type="subcellular location">
    <subcellularLocation>
        <location evidence="1">Cell membrane</location>
        <topology evidence="1">Multi-pass membrane protein</topology>
    </subcellularLocation>
</comment>
<evidence type="ECO:0000313" key="9">
    <source>
        <dbReference type="Proteomes" id="UP000252707"/>
    </source>
</evidence>
<reference evidence="8 9" key="1">
    <citation type="submission" date="2018-07" db="EMBL/GenBank/DDBJ databases">
        <title>Genomic Encyclopedia of Type Strains, Phase IV (KMG-IV): sequencing the most valuable type-strain genomes for metagenomic binning, comparative biology and taxonomic classification.</title>
        <authorList>
            <person name="Goeker M."/>
        </authorList>
    </citation>
    <scope>NUCLEOTIDE SEQUENCE [LARGE SCALE GENOMIC DNA]</scope>
    <source>
        <strain evidence="8 9">DSM 26407</strain>
    </source>
</reference>
<evidence type="ECO:0000259" key="7">
    <source>
        <dbReference type="Pfam" id="PF13244"/>
    </source>
</evidence>
<dbReference type="GO" id="GO:0005886">
    <property type="term" value="C:plasma membrane"/>
    <property type="evidence" value="ECO:0007669"/>
    <property type="project" value="UniProtKB-SubCell"/>
</dbReference>
<dbReference type="EMBL" id="QPJY01000002">
    <property type="protein sequence ID" value="RCX31729.1"/>
    <property type="molecule type" value="Genomic_DNA"/>
</dbReference>
<name>A0A369CCU8_9GAMM</name>
<keyword evidence="2" id="KW-1003">Cell membrane</keyword>
<keyword evidence="9" id="KW-1185">Reference proteome</keyword>
<dbReference type="Pfam" id="PF13244">
    <property type="entry name" value="MbhD"/>
    <property type="match status" value="1"/>
</dbReference>
<evidence type="ECO:0000256" key="3">
    <source>
        <dbReference type="ARBA" id="ARBA00022692"/>
    </source>
</evidence>
<keyword evidence="5 6" id="KW-0472">Membrane</keyword>
<protein>
    <submittedName>
        <fullName evidence="8">Putative MnhB-related membrane protein</fullName>
    </submittedName>
</protein>
<evidence type="ECO:0000256" key="2">
    <source>
        <dbReference type="ARBA" id="ARBA00022475"/>
    </source>
</evidence>
<dbReference type="AlphaFoldDB" id="A0A369CCU8"/>
<proteinExistence type="predicted"/>
<organism evidence="8 9">
    <name type="scientific">Thioalbus denitrificans</name>
    <dbReference type="NCBI Taxonomy" id="547122"/>
    <lineage>
        <taxon>Bacteria</taxon>
        <taxon>Pseudomonadati</taxon>
        <taxon>Pseudomonadota</taxon>
        <taxon>Gammaproteobacteria</taxon>
        <taxon>Chromatiales</taxon>
        <taxon>Ectothiorhodospiraceae</taxon>
        <taxon>Thioalbus</taxon>
    </lineage>
</organism>
<keyword evidence="3 6" id="KW-0812">Transmembrane</keyword>
<evidence type="ECO:0000256" key="4">
    <source>
        <dbReference type="ARBA" id="ARBA00022989"/>
    </source>
</evidence>
<sequence>MFWIVLLMVVVMLASAVAALLLPNFLGAVASVSVVSLGVAGLFVLLRAPDVAMTEAAVGAGLGSLLLALALRRLGLWRLEVQEETDHADR</sequence>
<evidence type="ECO:0000313" key="8">
    <source>
        <dbReference type="EMBL" id="RCX31729.1"/>
    </source>
</evidence>
<dbReference type="RefSeq" id="WP_114278581.1">
    <property type="nucleotide sequence ID" value="NZ_QPJY01000002.1"/>
</dbReference>
<feature type="transmembrane region" description="Helical" evidence="6">
    <location>
        <begin position="28"/>
        <end position="46"/>
    </location>
</feature>
<dbReference type="Proteomes" id="UP000252707">
    <property type="component" value="Unassembled WGS sequence"/>
</dbReference>
<comment type="caution">
    <text evidence="8">The sequence shown here is derived from an EMBL/GenBank/DDBJ whole genome shotgun (WGS) entry which is preliminary data.</text>
</comment>
<gene>
    <name evidence="8" type="ORF">DFQ59_10276</name>
</gene>
<feature type="domain" description="MrpA C-terminal/MbhD" evidence="7">
    <location>
        <begin position="10"/>
        <end position="74"/>
    </location>
</feature>
<dbReference type="InterPro" id="IPR042106">
    <property type="entry name" value="Nuo/plastoQ_OxRdtase_6_NuoJ"/>
</dbReference>
<evidence type="ECO:0000256" key="6">
    <source>
        <dbReference type="SAM" id="Phobius"/>
    </source>
</evidence>
<dbReference type="Gene3D" id="1.20.120.1200">
    <property type="entry name" value="NADH-ubiquinone/plastoquinone oxidoreductase chain 6, subunit NuoJ"/>
    <property type="match status" value="1"/>
</dbReference>
<evidence type="ECO:0000256" key="5">
    <source>
        <dbReference type="ARBA" id="ARBA00023136"/>
    </source>
</evidence>
<dbReference type="InterPro" id="IPR025383">
    <property type="entry name" value="MrpA_C/MbhD"/>
</dbReference>
<accession>A0A369CCU8</accession>
<evidence type="ECO:0000256" key="1">
    <source>
        <dbReference type="ARBA" id="ARBA00004651"/>
    </source>
</evidence>